<organism evidence="1">
    <name type="scientific">Rhizophora mucronata</name>
    <name type="common">Asiatic mangrove</name>
    <dbReference type="NCBI Taxonomy" id="61149"/>
    <lineage>
        <taxon>Eukaryota</taxon>
        <taxon>Viridiplantae</taxon>
        <taxon>Streptophyta</taxon>
        <taxon>Embryophyta</taxon>
        <taxon>Tracheophyta</taxon>
        <taxon>Spermatophyta</taxon>
        <taxon>Magnoliopsida</taxon>
        <taxon>eudicotyledons</taxon>
        <taxon>Gunneridae</taxon>
        <taxon>Pentapetalae</taxon>
        <taxon>rosids</taxon>
        <taxon>fabids</taxon>
        <taxon>Malpighiales</taxon>
        <taxon>Rhizophoraceae</taxon>
        <taxon>Rhizophora</taxon>
    </lineage>
</organism>
<proteinExistence type="predicted"/>
<sequence length="52" mass="6200">MVLSKMRVDTKHSQLNLPWWSWSDISLSFPIFMRPGDNSYPLTCHYHKFSTI</sequence>
<evidence type="ECO:0000313" key="1">
    <source>
        <dbReference type="EMBL" id="MBX61747.1"/>
    </source>
</evidence>
<accession>A0A2P2Q439</accession>
<protein>
    <submittedName>
        <fullName evidence="1">Uncharacterized protein</fullName>
    </submittedName>
</protein>
<reference evidence="1" key="1">
    <citation type="submission" date="2018-02" db="EMBL/GenBank/DDBJ databases">
        <title>Rhizophora mucronata_Transcriptome.</title>
        <authorList>
            <person name="Meera S.P."/>
            <person name="Sreeshan A."/>
            <person name="Augustine A."/>
        </authorList>
    </citation>
    <scope>NUCLEOTIDE SEQUENCE</scope>
    <source>
        <tissue evidence="1">Leaf</tissue>
    </source>
</reference>
<dbReference type="AlphaFoldDB" id="A0A2P2Q439"/>
<name>A0A2P2Q439_RHIMU</name>
<dbReference type="EMBL" id="GGEC01081263">
    <property type="protein sequence ID" value="MBX61747.1"/>
    <property type="molecule type" value="Transcribed_RNA"/>
</dbReference>